<dbReference type="PANTHER" id="PTHR36223">
    <property type="entry name" value="BETA-LACTAMASE-TYPE TRANSPEPTIDASE FOLD DOMAIN CONTAINING PROTEIN"/>
    <property type="match status" value="1"/>
</dbReference>
<dbReference type="OrthoDB" id="3364132at2759"/>
<dbReference type="PANTHER" id="PTHR36223:SF1">
    <property type="entry name" value="TRANSCRIPTION ELONGATION FACTOR EAF N-TERMINAL DOMAIN-CONTAINING PROTEIN"/>
    <property type="match status" value="1"/>
</dbReference>
<reference evidence="2" key="1">
    <citation type="journal article" date="2020" name="Stud. Mycol.">
        <title>101 Dothideomycetes genomes: a test case for predicting lifestyles and emergence of pathogens.</title>
        <authorList>
            <person name="Haridas S."/>
            <person name="Albert R."/>
            <person name="Binder M."/>
            <person name="Bloem J."/>
            <person name="Labutti K."/>
            <person name="Salamov A."/>
            <person name="Andreopoulos B."/>
            <person name="Baker S."/>
            <person name="Barry K."/>
            <person name="Bills G."/>
            <person name="Bluhm B."/>
            <person name="Cannon C."/>
            <person name="Castanera R."/>
            <person name="Culley D."/>
            <person name="Daum C."/>
            <person name="Ezra D."/>
            <person name="Gonzalez J."/>
            <person name="Henrissat B."/>
            <person name="Kuo A."/>
            <person name="Liang C."/>
            <person name="Lipzen A."/>
            <person name="Lutzoni F."/>
            <person name="Magnuson J."/>
            <person name="Mondo S."/>
            <person name="Nolan M."/>
            <person name="Ohm R."/>
            <person name="Pangilinan J."/>
            <person name="Park H.-J."/>
            <person name="Ramirez L."/>
            <person name="Alfaro M."/>
            <person name="Sun H."/>
            <person name="Tritt A."/>
            <person name="Yoshinaga Y."/>
            <person name="Zwiers L.-H."/>
            <person name="Turgeon B."/>
            <person name="Goodwin S."/>
            <person name="Spatafora J."/>
            <person name="Crous P."/>
            <person name="Grigoriev I."/>
        </authorList>
    </citation>
    <scope>NUCLEOTIDE SEQUENCE</scope>
    <source>
        <strain evidence="2">HMLAC05119</strain>
    </source>
</reference>
<dbReference type="AlphaFoldDB" id="A0A6A5R184"/>
<name>A0A6A5R184_AMPQU</name>
<dbReference type="Pfam" id="PF25534">
    <property type="entry name" value="DUF7918"/>
    <property type="match status" value="1"/>
</dbReference>
<dbReference type="EMBL" id="ML979132">
    <property type="protein sequence ID" value="KAF1921825.1"/>
    <property type="molecule type" value="Genomic_DNA"/>
</dbReference>
<dbReference type="InterPro" id="IPR057678">
    <property type="entry name" value="DUF7918"/>
</dbReference>
<dbReference type="Proteomes" id="UP000800096">
    <property type="component" value="Unassembled WGS sequence"/>
</dbReference>
<evidence type="ECO:0000259" key="1">
    <source>
        <dbReference type="Pfam" id="PF25534"/>
    </source>
</evidence>
<organism evidence="2 3">
    <name type="scientific">Ampelomyces quisqualis</name>
    <name type="common">Powdery mildew agent</name>
    <dbReference type="NCBI Taxonomy" id="50730"/>
    <lineage>
        <taxon>Eukaryota</taxon>
        <taxon>Fungi</taxon>
        <taxon>Dikarya</taxon>
        <taxon>Ascomycota</taxon>
        <taxon>Pezizomycotina</taxon>
        <taxon>Dothideomycetes</taxon>
        <taxon>Pleosporomycetidae</taxon>
        <taxon>Pleosporales</taxon>
        <taxon>Pleosporineae</taxon>
        <taxon>Phaeosphaeriaceae</taxon>
        <taxon>Ampelomyces</taxon>
    </lineage>
</organism>
<sequence>MATTTKIPKVKVDVLVDNIALQQYEDDEEGQVSPATVTKYIEAQSGAEFVLRNVFDEKPKYDVKVRVYMDGSYVCGEILRLKGFHKGTYKQTIDGARSTKDGMWVLAKFSFSDLKTVDSISRPCKDRLVKDLKELGQISVKFNYITNLRPSTSALPTFSKGEGFDEVPEKALKGTAISHQVLLRDPIPTGGSSFLISDYVDPDRRPFLTVNFKYRSRAALKSLLIIPRSPSPVPLEERDVDSLSLEETRELIRRQREREAAALAVKRERGIKRGRSRERSRTVSDFDGGNDVSFISAKRLKLPVTLNEDGAEMIDLT</sequence>
<gene>
    <name evidence="2" type="ORF">BDU57DRAFT_545226</name>
</gene>
<keyword evidence="3" id="KW-1185">Reference proteome</keyword>
<feature type="domain" description="DUF7918" evidence="1">
    <location>
        <begin position="10"/>
        <end position="229"/>
    </location>
</feature>
<protein>
    <recommendedName>
        <fullName evidence="1">DUF7918 domain-containing protein</fullName>
    </recommendedName>
</protein>
<evidence type="ECO:0000313" key="3">
    <source>
        <dbReference type="Proteomes" id="UP000800096"/>
    </source>
</evidence>
<evidence type="ECO:0000313" key="2">
    <source>
        <dbReference type="EMBL" id="KAF1921825.1"/>
    </source>
</evidence>
<proteinExistence type="predicted"/>
<accession>A0A6A5R184</accession>